<evidence type="ECO:0000256" key="7">
    <source>
        <dbReference type="PIRSR" id="PIRSR039133-3"/>
    </source>
</evidence>
<evidence type="ECO:0000313" key="14">
    <source>
        <dbReference type="WBParaSite" id="ACOC_0000622501-mRNA-1"/>
    </source>
</evidence>
<keyword evidence="13" id="KW-1185">Reference proteome</keyword>
<dbReference type="Pfam" id="PF14732">
    <property type="entry name" value="UAE_UbL"/>
    <property type="match status" value="1"/>
</dbReference>
<dbReference type="Gene3D" id="3.40.50.720">
    <property type="entry name" value="NAD(P)-binding Rossmann-like Domain"/>
    <property type="match status" value="2"/>
</dbReference>
<dbReference type="UniPathway" id="UPA00886"/>
<feature type="domain" description="Ubiquitin/SUMO-activating enzyme ubiquitin-like" evidence="11">
    <location>
        <begin position="537"/>
        <end position="620"/>
    </location>
</feature>
<accession>A0A158PHB7</accession>
<feature type="active site" description="Glycyl thioester intermediate" evidence="5 8">
    <location>
        <position position="163"/>
    </location>
</feature>
<dbReference type="Proteomes" id="UP000267027">
    <property type="component" value="Unassembled WGS sequence"/>
</dbReference>
<organism evidence="14">
    <name type="scientific">Angiostrongylus costaricensis</name>
    <name type="common">Nematode worm</name>
    <dbReference type="NCBI Taxonomy" id="334426"/>
    <lineage>
        <taxon>Eukaryota</taxon>
        <taxon>Metazoa</taxon>
        <taxon>Ecdysozoa</taxon>
        <taxon>Nematoda</taxon>
        <taxon>Chromadorea</taxon>
        <taxon>Rhabditida</taxon>
        <taxon>Rhabditina</taxon>
        <taxon>Rhabditomorpha</taxon>
        <taxon>Strongyloidea</taxon>
        <taxon>Metastrongylidae</taxon>
        <taxon>Angiostrongylus</taxon>
    </lineage>
</organism>
<dbReference type="InterPro" id="IPR035985">
    <property type="entry name" value="Ubiquitin-activating_enz"/>
</dbReference>
<dbReference type="EMBL" id="UYYA01003928">
    <property type="protein sequence ID" value="VDM57811.1"/>
    <property type="molecule type" value="Genomic_DNA"/>
</dbReference>
<feature type="region of interest" description="Disordered" evidence="9">
    <location>
        <begin position="223"/>
        <end position="245"/>
    </location>
</feature>
<dbReference type="PIRSF" id="PIRSF039133">
    <property type="entry name" value="SUMO_E1B"/>
    <property type="match status" value="1"/>
</dbReference>
<name>A0A158PHB7_ANGCS</name>
<dbReference type="OMA" id="TPSEHIH"/>
<reference evidence="12 13" key="2">
    <citation type="submission" date="2018-11" db="EMBL/GenBank/DDBJ databases">
        <authorList>
            <consortium name="Pathogen Informatics"/>
        </authorList>
    </citation>
    <scope>NUCLEOTIDE SEQUENCE [LARGE SCALE GENOMIC DNA]</scope>
    <source>
        <strain evidence="12 13">Costa Rica</strain>
    </source>
</reference>
<dbReference type="InterPro" id="IPR028077">
    <property type="entry name" value="UAE_UbL_dom"/>
</dbReference>
<dbReference type="GO" id="GO:0046872">
    <property type="term" value="F:metal ion binding"/>
    <property type="evidence" value="ECO:0007669"/>
    <property type="project" value="UniProtKB-KW"/>
</dbReference>
<feature type="binding site" evidence="6">
    <location>
        <position position="68"/>
    </location>
    <ligand>
        <name>ATP</name>
        <dbReference type="ChEBI" id="CHEBI:30616"/>
    </ligand>
</feature>
<feature type="region of interest" description="Disordered" evidence="9">
    <location>
        <begin position="624"/>
        <end position="652"/>
    </location>
</feature>
<evidence type="ECO:0000256" key="3">
    <source>
        <dbReference type="ARBA" id="ARBA00022840"/>
    </source>
</evidence>
<dbReference type="Pfam" id="PF00899">
    <property type="entry name" value="ThiF"/>
    <property type="match status" value="1"/>
</dbReference>
<dbReference type="GO" id="GO:0031510">
    <property type="term" value="C:SUMO activating enzyme complex"/>
    <property type="evidence" value="ECO:0007669"/>
    <property type="project" value="UniProtKB-UniRule"/>
</dbReference>
<dbReference type="GO" id="GO:0019948">
    <property type="term" value="F:SUMO activating enzyme activity"/>
    <property type="evidence" value="ECO:0007669"/>
    <property type="project" value="UniProtKB-UniRule"/>
</dbReference>
<dbReference type="InterPro" id="IPR023318">
    <property type="entry name" value="Ub_act_enz_dom_a_sf"/>
</dbReference>
<dbReference type="OrthoDB" id="10255449at2759"/>
<dbReference type="Gene3D" id="3.10.290.20">
    <property type="entry name" value="Ubiquitin-like 2 activating enzyme e1b. Chain: B, domain 3"/>
    <property type="match status" value="1"/>
</dbReference>
<protein>
    <recommendedName>
        <fullName evidence="4">SUMO-activating enzyme subunit</fullName>
    </recommendedName>
</protein>
<evidence type="ECO:0000256" key="2">
    <source>
        <dbReference type="ARBA" id="ARBA00022786"/>
    </source>
</evidence>
<keyword evidence="1 4" id="KW-0547">Nucleotide-binding</keyword>
<keyword evidence="4 7" id="KW-0862">Zinc</keyword>
<keyword evidence="4 7" id="KW-0479">Metal-binding</keyword>
<proteinExistence type="inferred from homology"/>
<evidence type="ECO:0000259" key="10">
    <source>
        <dbReference type="Pfam" id="PF00899"/>
    </source>
</evidence>
<feature type="compositionally biased region" description="Polar residues" evidence="9">
    <location>
        <begin position="235"/>
        <end position="245"/>
    </location>
</feature>
<evidence type="ECO:0000256" key="9">
    <source>
        <dbReference type="SAM" id="MobiDB-lite"/>
    </source>
</evidence>
<dbReference type="PANTHER" id="PTHR10953:SF5">
    <property type="entry name" value="SUMO-ACTIVATING ENZYME SUBUNIT 2"/>
    <property type="match status" value="1"/>
</dbReference>
<dbReference type="InterPro" id="IPR000594">
    <property type="entry name" value="ThiF_NAD_FAD-bd"/>
</dbReference>
<reference evidence="14" key="1">
    <citation type="submission" date="2016-04" db="UniProtKB">
        <authorList>
            <consortium name="WormBaseParasite"/>
        </authorList>
    </citation>
    <scope>IDENTIFICATION</scope>
</reference>
<dbReference type="GO" id="GO:0005524">
    <property type="term" value="F:ATP binding"/>
    <property type="evidence" value="ECO:0007669"/>
    <property type="project" value="UniProtKB-UniRule"/>
</dbReference>
<feature type="binding site" evidence="7">
    <location>
        <position position="529"/>
    </location>
    <ligand>
        <name>Zn(2+)</name>
        <dbReference type="ChEBI" id="CHEBI:29105"/>
    </ligand>
</feature>
<evidence type="ECO:0000259" key="11">
    <source>
        <dbReference type="Pfam" id="PF14732"/>
    </source>
</evidence>
<dbReference type="WBParaSite" id="ACOC_0000622501-mRNA-1">
    <property type="protein sequence ID" value="ACOC_0000622501-mRNA-1"/>
    <property type="gene ID" value="ACOC_0000622501"/>
</dbReference>
<dbReference type="AlphaFoldDB" id="A0A158PHB7"/>
<sequence>MPLLVVTRISTFSILFIRRTFFSVHCDVLIVLKFKFPSFSFFVDMDTIDVSNLNRQFLFRREHVGRSKAEVAAEAVHQLCPSNYFFFHFELSFKVRHFSTKFSIQFFQQFSLVMNALDNRECATQQKFRSSKVDPQVKPIVRDLTACYECDPRPEQEKTYPGCTIRNTPSEHIHCTSAYCACIHTFCLSQLFGVLDVDAEISPDFTDKGVGAVVISNVDGVGVGPMEEGQEESKTNGVASSNDKSMTFEKQMSTREWAETVKYDPEKIFDKLFHTDISYLLRLKGLWCERRPPVPIRKADIVTACASSSTSNVSTSTFDDMNKVWSLAECAEIFCECVVALSRRKNDENTVLHWDKDDEVAMRFVAASANIRASIFGIPCKSLFEIKCKFCFLICHSGLKVIHRAYSFIFSCLNSLRLVFSLSFFMNEVYLSAMAGNIVPAIATTNAIVAGMVVVEAAKIIAGNFDKLRCVFTVSAPNARGKSVTVKCQSFFFTISKPHANHFSYLLLILPQILVDHPPFPSKPSCFVCSDKRECFVRVNLEQMTVKALQDKILKGALNMVEPDVIDVTTSRVIISSDEDETSDIESKTLSELSLRNGSVLLCDDFRQQLEFKFILSECKLKEDTEEETRKRKSDAAAHLQDGETAAKRVKL</sequence>
<dbReference type="SUPFAM" id="SSF69572">
    <property type="entry name" value="Activating enzymes of the ubiquitin-like proteins"/>
    <property type="match status" value="2"/>
</dbReference>
<feature type="binding site" evidence="7">
    <location>
        <position position="150"/>
    </location>
    <ligand>
        <name>Zn(2+)</name>
        <dbReference type="ChEBI" id="CHEBI:29105"/>
    </ligand>
</feature>
<feature type="binding site" evidence="6">
    <location>
        <begin position="52"/>
        <end position="55"/>
    </location>
    <ligand>
        <name>ATP</name>
        <dbReference type="ChEBI" id="CHEBI:30616"/>
    </ligand>
</feature>
<evidence type="ECO:0000256" key="8">
    <source>
        <dbReference type="PROSITE-ProRule" id="PRU10132"/>
    </source>
</evidence>
<evidence type="ECO:0000256" key="4">
    <source>
        <dbReference type="PIRNR" id="PIRNR039133"/>
    </source>
</evidence>
<keyword evidence="2 4" id="KW-0833">Ubl conjugation pathway</keyword>
<dbReference type="Gene3D" id="1.10.10.520">
    <property type="entry name" value="Ubiquitin activating enzymes (Uba3). Chain: B, domain 2"/>
    <property type="match status" value="1"/>
</dbReference>
<feature type="domain" description="THIF-type NAD/FAD binding fold" evidence="10">
    <location>
        <begin position="42"/>
        <end position="478"/>
    </location>
</feature>
<evidence type="ECO:0000313" key="13">
    <source>
        <dbReference type="Proteomes" id="UP000267027"/>
    </source>
</evidence>
<keyword evidence="3 4" id="KW-0067">ATP-binding</keyword>
<dbReference type="InterPro" id="IPR045886">
    <property type="entry name" value="ThiF/MoeB/HesA"/>
</dbReference>
<dbReference type="GO" id="GO:0016925">
    <property type="term" value="P:protein sumoylation"/>
    <property type="evidence" value="ECO:0007669"/>
    <property type="project" value="UniProtKB-UniRule"/>
</dbReference>
<comment type="subunit">
    <text evidence="4">Heterodimer.</text>
</comment>
<feature type="binding site" evidence="7">
    <location>
        <position position="526"/>
    </location>
    <ligand>
        <name>Zn(2+)</name>
        <dbReference type="ChEBI" id="CHEBI:29105"/>
    </ligand>
</feature>
<dbReference type="InterPro" id="IPR030661">
    <property type="entry name" value="Uba2"/>
</dbReference>
<dbReference type="PANTHER" id="PTHR10953">
    <property type="entry name" value="UBIQUITIN-ACTIVATING ENZYME E1"/>
    <property type="match status" value="1"/>
</dbReference>
<comment type="pathway">
    <text evidence="4">Protein modification; protein sumoylation.</text>
</comment>
<dbReference type="InterPro" id="IPR033127">
    <property type="entry name" value="UBQ-activ_enz_E1_Cys_AS"/>
</dbReference>
<comment type="similarity">
    <text evidence="4">Belongs to the ubiquitin-activating E1 family.</text>
</comment>
<feature type="binding site" evidence="7">
    <location>
        <position position="147"/>
    </location>
    <ligand>
        <name>Zn(2+)</name>
        <dbReference type="ChEBI" id="CHEBI:29105"/>
    </ligand>
</feature>
<dbReference type="GO" id="GO:0005737">
    <property type="term" value="C:cytoplasm"/>
    <property type="evidence" value="ECO:0007669"/>
    <property type="project" value="TreeGrafter"/>
</dbReference>
<evidence type="ECO:0000256" key="5">
    <source>
        <dbReference type="PIRSR" id="PIRSR039133-1"/>
    </source>
</evidence>
<evidence type="ECO:0000256" key="1">
    <source>
        <dbReference type="ARBA" id="ARBA00022741"/>
    </source>
</evidence>
<evidence type="ECO:0000256" key="6">
    <source>
        <dbReference type="PIRSR" id="PIRSR039133-2"/>
    </source>
</evidence>
<dbReference type="STRING" id="334426.A0A158PHB7"/>
<feature type="binding site" evidence="6">
    <location>
        <position position="44"/>
    </location>
    <ligand>
        <name>ATP</name>
        <dbReference type="ChEBI" id="CHEBI:30616"/>
    </ligand>
</feature>
<gene>
    <name evidence="12" type="ORF">ACOC_LOCUS6226</name>
</gene>
<dbReference type="PROSITE" id="PS00865">
    <property type="entry name" value="UBIQUITIN_ACTIVAT_2"/>
    <property type="match status" value="1"/>
</dbReference>
<evidence type="ECO:0000313" key="12">
    <source>
        <dbReference type="EMBL" id="VDM57811.1"/>
    </source>
</evidence>